<name>A0A4Y1ZVV5_ARAVE</name>
<evidence type="ECO:0000313" key="6">
    <source>
        <dbReference type="Proteomes" id="UP000499080"/>
    </source>
</evidence>
<evidence type="ECO:0000313" key="3">
    <source>
        <dbReference type="EMBL" id="GBL70873.1"/>
    </source>
</evidence>
<dbReference type="EMBL" id="BGPR01154208">
    <property type="protein sequence ID" value="GBL70912.1"/>
    <property type="molecule type" value="Genomic_DNA"/>
</dbReference>
<dbReference type="InterPro" id="IPR032135">
    <property type="entry name" value="DUF4817"/>
</dbReference>
<evidence type="ECO:0000313" key="5">
    <source>
        <dbReference type="EMBL" id="GBL70912.1"/>
    </source>
</evidence>
<sequence>MWTPQEKVQCAASFIEIKSDTQVQRNFRTQYGREPPSRPTIRVWYTTFRETSSVLYKQGAGHPSVSDANVAFGYLYEPGYTLWCSHFSSNLRHLGNKNNTKKTLSYLVTC</sequence>
<evidence type="ECO:0000313" key="4">
    <source>
        <dbReference type="EMBL" id="GBL70890.1"/>
    </source>
</evidence>
<dbReference type="OrthoDB" id="6782743at2759"/>
<proteinExistence type="predicted"/>
<evidence type="ECO:0000313" key="2">
    <source>
        <dbReference type="EMBL" id="GBL70816.1"/>
    </source>
</evidence>
<organism evidence="4 6">
    <name type="scientific">Araneus ventricosus</name>
    <name type="common">Orbweaver spider</name>
    <name type="synonym">Epeira ventricosa</name>
    <dbReference type="NCBI Taxonomy" id="182803"/>
    <lineage>
        <taxon>Eukaryota</taxon>
        <taxon>Metazoa</taxon>
        <taxon>Ecdysozoa</taxon>
        <taxon>Arthropoda</taxon>
        <taxon>Chelicerata</taxon>
        <taxon>Arachnida</taxon>
        <taxon>Araneae</taxon>
        <taxon>Araneomorphae</taxon>
        <taxon>Entelegynae</taxon>
        <taxon>Araneoidea</taxon>
        <taxon>Araneidae</taxon>
        <taxon>Araneus</taxon>
    </lineage>
</organism>
<protein>
    <recommendedName>
        <fullName evidence="1">DUF4817 domain-containing protein</fullName>
    </recommendedName>
</protein>
<dbReference type="EMBL" id="BGPR01154203">
    <property type="protein sequence ID" value="GBL70890.1"/>
    <property type="molecule type" value="Genomic_DNA"/>
</dbReference>
<evidence type="ECO:0000259" key="1">
    <source>
        <dbReference type="Pfam" id="PF16087"/>
    </source>
</evidence>
<dbReference type="EMBL" id="BGPR01154184">
    <property type="protein sequence ID" value="GBL70816.1"/>
    <property type="molecule type" value="Genomic_DNA"/>
</dbReference>
<accession>A0A4Y1ZVV5</accession>
<gene>
    <name evidence="3" type="ORF">AVEN_115463_1</name>
    <name evidence="4" type="ORF">AVEN_139421_1</name>
    <name evidence="5" type="ORF">AVEN_176180_1</name>
    <name evidence="2" type="ORF">AVEN_254955_1</name>
</gene>
<comment type="caution">
    <text evidence="4">The sequence shown here is derived from an EMBL/GenBank/DDBJ whole genome shotgun (WGS) entry which is preliminary data.</text>
</comment>
<dbReference type="Pfam" id="PF16087">
    <property type="entry name" value="DUF4817"/>
    <property type="match status" value="1"/>
</dbReference>
<reference evidence="4 6" key="1">
    <citation type="journal article" date="2019" name="Sci. Rep.">
        <title>Orb-weaving spider Araneus ventricosus genome elucidates the spidroin gene catalogue.</title>
        <authorList>
            <person name="Kono N."/>
            <person name="Nakamura H."/>
            <person name="Ohtoshi R."/>
            <person name="Moran D.A.P."/>
            <person name="Shinohara A."/>
            <person name="Yoshida Y."/>
            <person name="Fujiwara M."/>
            <person name="Mori M."/>
            <person name="Tomita M."/>
            <person name="Arakawa K."/>
        </authorList>
    </citation>
    <scope>NUCLEOTIDE SEQUENCE [LARGE SCALE GENOMIC DNA]</scope>
</reference>
<feature type="domain" description="DUF4817" evidence="1">
    <location>
        <begin position="19"/>
        <end position="54"/>
    </location>
</feature>
<dbReference type="AlphaFoldDB" id="A0A4Y1ZVV5"/>
<dbReference type="EMBL" id="BGPR01154199">
    <property type="protein sequence ID" value="GBL70873.1"/>
    <property type="molecule type" value="Genomic_DNA"/>
</dbReference>
<dbReference type="Proteomes" id="UP000499080">
    <property type="component" value="Unassembled WGS sequence"/>
</dbReference>
<keyword evidence="6" id="KW-1185">Reference proteome</keyword>